<dbReference type="eggNOG" id="COG3214">
    <property type="taxonomic scope" value="Bacteria"/>
</dbReference>
<dbReference type="RefSeq" id="WP_043744180.1">
    <property type="nucleotide sequence ID" value="NZ_AQQX01000001.1"/>
</dbReference>
<dbReference type="PANTHER" id="PTHR30528">
    <property type="entry name" value="CYTOPLASMIC PROTEIN"/>
    <property type="match status" value="1"/>
</dbReference>
<dbReference type="Proteomes" id="UP000030004">
    <property type="component" value="Unassembled WGS sequence"/>
</dbReference>
<organism evidence="1 2">
    <name type="scientific">Pseudooceanicola atlanticus</name>
    <dbReference type="NCBI Taxonomy" id="1461694"/>
    <lineage>
        <taxon>Bacteria</taxon>
        <taxon>Pseudomonadati</taxon>
        <taxon>Pseudomonadota</taxon>
        <taxon>Alphaproteobacteria</taxon>
        <taxon>Rhodobacterales</taxon>
        <taxon>Paracoccaceae</taxon>
        <taxon>Pseudooceanicola</taxon>
    </lineage>
</organism>
<sequence>MSRPVLDNRAARRLFLHRHLLGDAPKGPGKGEDLLRLITSLGFVQVDSVSTVERAHHMILFARRPAYRPKALHRLIEKDRALFEHWTHDASIIPTEFYRYWHLPFDRSRERLTERWRNWQGEAYRDELDKVRDHVEKYGPVRSSDLLQDEDRGQSGGWWNWHPSKAALEFLWRTGELVIAKRQGFQKFYDLPERAYPVAHAEPKPTEAEAVDWFCNAALDRLGFATSGEIAAFWATVSPAEAKDWAARTVAEGRAEEVLVECVDGSKRRSIARPGVVAEAAALPDPPGRLRILSPFDPALRDRNRAERLFGFHYRIEIFVPAAKRKYGYYVFPILEGDRLIGRIDMKADRPASVLNVTRLWLEPGTRPAKARISKLRSELDRMARLVDCTRVAFADDWLR</sequence>
<proteinExistence type="predicted"/>
<name>A0A0A0EIL6_9RHOB</name>
<comment type="caution">
    <text evidence="1">The sequence shown here is derived from an EMBL/GenBank/DDBJ whole genome shotgun (WGS) entry which is preliminary data.</text>
</comment>
<keyword evidence="2" id="KW-1185">Reference proteome</keyword>
<dbReference type="AlphaFoldDB" id="A0A0A0EIL6"/>
<evidence type="ECO:0008006" key="3">
    <source>
        <dbReference type="Google" id="ProtNLM"/>
    </source>
</evidence>
<accession>A0A0A0EIL6</accession>
<dbReference type="OrthoDB" id="9787207at2"/>
<evidence type="ECO:0000313" key="2">
    <source>
        <dbReference type="Proteomes" id="UP000030004"/>
    </source>
</evidence>
<reference evidence="1" key="1">
    <citation type="journal article" date="2015" name="Antonie Van Leeuwenhoek">
        <title>Pseudooceanicola atlanticus gen. nov. sp. nov., isolated from surface seawater of the Atlantic Ocean and reclassification of Oceanicola batsensis, Oceanicola marinus, Oceanicola nitratireducens, Oceanicola nanhaiensis, Oceanicola antarcticus and Oceanicola flagellatus, as Pseudooceanicola batsensis comb. nov., Pseudooceanicola marinus comb. nov., Pseudooceanicola nitratireducens comb. nov., Pseudooceanicola nanhaiensis comb. nov., Pseudooceanicola antarcticus comb. nov., and Pseudooceanicola flagellatus comb. nov.</title>
        <authorList>
            <person name="Lai Q."/>
            <person name="Li G."/>
            <person name="Liu X."/>
            <person name="Du Y."/>
            <person name="Sun F."/>
            <person name="Shao Z."/>
        </authorList>
    </citation>
    <scope>NUCLEOTIDE SEQUENCE [LARGE SCALE GENOMIC DNA]</scope>
    <source>
        <strain evidence="1">22II-s11g</strain>
    </source>
</reference>
<dbReference type="PANTHER" id="PTHR30528:SF0">
    <property type="entry name" value="CYTOPLASMIC PROTEIN"/>
    <property type="match status" value="1"/>
</dbReference>
<dbReference type="InterPro" id="IPR009351">
    <property type="entry name" value="AlkZ-like"/>
</dbReference>
<evidence type="ECO:0000313" key="1">
    <source>
        <dbReference type="EMBL" id="KGM50239.1"/>
    </source>
</evidence>
<dbReference type="EMBL" id="AQQX01000001">
    <property type="protein sequence ID" value="KGM50239.1"/>
    <property type="molecule type" value="Genomic_DNA"/>
</dbReference>
<gene>
    <name evidence="1" type="ORF">ATO9_01685</name>
</gene>
<dbReference type="Pfam" id="PF06224">
    <property type="entry name" value="AlkZ-like"/>
    <property type="match status" value="1"/>
</dbReference>
<protein>
    <recommendedName>
        <fullName evidence="3">Winged helix-turn-helix domain-containing protein</fullName>
    </recommendedName>
</protein>